<name>Q2QZK9_ORYSJ</name>
<feature type="compositionally biased region" description="Acidic residues" evidence="1">
    <location>
        <begin position="158"/>
        <end position="168"/>
    </location>
</feature>
<dbReference type="EMBL" id="DP000010">
    <property type="protein sequence ID" value="ABA95286.1"/>
    <property type="molecule type" value="Genomic_DNA"/>
</dbReference>
<evidence type="ECO:0000313" key="2">
    <source>
        <dbReference type="EMBL" id="ABA95286.1"/>
    </source>
</evidence>
<organism evidence="2">
    <name type="scientific">Oryza sativa subsp. japonica</name>
    <name type="common">Rice</name>
    <dbReference type="NCBI Taxonomy" id="39947"/>
    <lineage>
        <taxon>Eukaryota</taxon>
        <taxon>Viridiplantae</taxon>
        <taxon>Streptophyta</taxon>
        <taxon>Embryophyta</taxon>
        <taxon>Tracheophyta</taxon>
        <taxon>Spermatophyta</taxon>
        <taxon>Magnoliopsida</taxon>
        <taxon>Liliopsida</taxon>
        <taxon>Poales</taxon>
        <taxon>Poaceae</taxon>
        <taxon>BOP clade</taxon>
        <taxon>Oryzoideae</taxon>
        <taxon>Oryzeae</taxon>
        <taxon>Oryzinae</taxon>
        <taxon>Oryza</taxon>
        <taxon>Oryza sativa</taxon>
    </lineage>
</organism>
<reference evidence="2" key="2">
    <citation type="submission" date="2005-04" db="EMBL/GenBank/DDBJ databases">
        <authorList>
            <person name="Buell C.R."/>
            <person name="Wing R.A."/>
            <person name="McCombie W.A."/>
            <person name="Ouyang S."/>
        </authorList>
    </citation>
    <scope>NUCLEOTIDE SEQUENCE</scope>
</reference>
<accession>Q2QZK9</accession>
<reference evidence="2" key="1">
    <citation type="journal article" date="2005" name="BMC Biol.">
        <title>The sequence of rice chromosomes 11 and 12, rich in disease resistance genes and recent gene duplications.</title>
        <authorList>
            <consortium name="The rice chromosomes 11 and 12 sequencing consortia"/>
        </authorList>
    </citation>
    <scope>NUCLEOTIDE SEQUENCE [LARGE SCALE GENOMIC DNA]</scope>
</reference>
<evidence type="ECO:0000256" key="1">
    <source>
        <dbReference type="SAM" id="MobiDB-lite"/>
    </source>
</evidence>
<proteinExistence type="predicted"/>
<reference evidence="2" key="3">
    <citation type="submission" date="2006-01" db="EMBL/GenBank/DDBJ databases">
        <authorList>
            <person name="Buell R."/>
        </authorList>
    </citation>
    <scope>NUCLEOTIDE SEQUENCE</scope>
</reference>
<feature type="region of interest" description="Disordered" evidence="1">
    <location>
        <begin position="144"/>
        <end position="168"/>
    </location>
</feature>
<dbReference type="AlphaFoldDB" id="Q2QZK9"/>
<gene>
    <name evidence="2" type="ordered locus">LOC_Os11g45640</name>
</gene>
<sequence>MDKNMRHCLYGSEDPCWYRSGLCRSLTPWDAVLPWGSDGGSMWSSVAPSQGISGRGEAEEVEQGERVPWCYDECRRLWGGIGHREETRKGSWGEEEEEGVKDENRIRCKVNGPYMNLFQTAFGSACKTQPNPVHKRRAHYVGSWAGPKAIPNHSSKEDVEDEGGGCLA</sequence>
<protein>
    <submittedName>
        <fullName evidence="2">Uncharacterized protein</fullName>
    </submittedName>
</protein>